<evidence type="ECO:0000256" key="8">
    <source>
        <dbReference type="ARBA" id="ARBA00023053"/>
    </source>
</evidence>
<evidence type="ECO:0000256" key="13">
    <source>
        <dbReference type="SAM" id="Phobius"/>
    </source>
</evidence>
<keyword evidence="9" id="KW-0406">Ion transport</keyword>
<feature type="transmembrane region" description="Helical" evidence="13">
    <location>
        <begin position="375"/>
        <end position="394"/>
    </location>
</feature>
<organism evidence="15 16">
    <name type="scientific">Piscibacillus salipiscarius</name>
    <dbReference type="NCBI Taxonomy" id="299480"/>
    <lineage>
        <taxon>Bacteria</taxon>
        <taxon>Bacillati</taxon>
        <taxon>Bacillota</taxon>
        <taxon>Bacilli</taxon>
        <taxon>Bacillales</taxon>
        <taxon>Bacillaceae</taxon>
        <taxon>Piscibacillus</taxon>
    </lineage>
</organism>
<dbReference type="PANTHER" id="PTHR10110">
    <property type="entry name" value="SODIUM/HYDROGEN EXCHANGER"/>
    <property type="match status" value="1"/>
</dbReference>
<keyword evidence="6 13" id="KW-0812">Transmembrane</keyword>
<dbReference type="Gene3D" id="6.10.140.1330">
    <property type="match status" value="1"/>
</dbReference>
<evidence type="ECO:0000256" key="5">
    <source>
        <dbReference type="ARBA" id="ARBA00022475"/>
    </source>
</evidence>
<dbReference type="EMBL" id="JBHUMZ010000019">
    <property type="protein sequence ID" value="MFD2638633.1"/>
    <property type="molecule type" value="Genomic_DNA"/>
</dbReference>
<keyword evidence="3" id="KW-0813">Transport</keyword>
<gene>
    <name evidence="15" type="ORF">ACFSW4_07150</name>
</gene>
<keyword evidence="4" id="KW-0050">Antiport</keyword>
<feature type="transmembrane region" description="Helical" evidence="13">
    <location>
        <begin position="283"/>
        <end position="303"/>
    </location>
</feature>
<feature type="coiled-coil region" evidence="12">
    <location>
        <begin position="441"/>
        <end position="475"/>
    </location>
</feature>
<evidence type="ECO:0000259" key="14">
    <source>
        <dbReference type="Pfam" id="PF00999"/>
    </source>
</evidence>
<protein>
    <submittedName>
        <fullName evidence="15">Cation:proton antiporter</fullName>
    </submittedName>
</protein>
<feature type="transmembrane region" description="Helical" evidence="13">
    <location>
        <begin position="236"/>
        <end position="263"/>
    </location>
</feature>
<feature type="transmembrane region" description="Helical" evidence="13">
    <location>
        <begin position="124"/>
        <end position="143"/>
    </location>
</feature>
<feature type="transmembrane region" description="Helical" evidence="13">
    <location>
        <begin position="63"/>
        <end position="85"/>
    </location>
</feature>
<dbReference type="InterPro" id="IPR006153">
    <property type="entry name" value="Cation/H_exchanger_TM"/>
</dbReference>
<keyword evidence="5" id="KW-1003">Cell membrane</keyword>
<evidence type="ECO:0000256" key="6">
    <source>
        <dbReference type="ARBA" id="ARBA00022692"/>
    </source>
</evidence>
<dbReference type="Pfam" id="PF00999">
    <property type="entry name" value="Na_H_Exchanger"/>
    <property type="match status" value="1"/>
</dbReference>
<evidence type="ECO:0000256" key="2">
    <source>
        <dbReference type="ARBA" id="ARBA00007367"/>
    </source>
</evidence>
<evidence type="ECO:0000256" key="1">
    <source>
        <dbReference type="ARBA" id="ARBA00004651"/>
    </source>
</evidence>
<comment type="subcellular location">
    <subcellularLocation>
        <location evidence="1">Cell membrane</location>
        <topology evidence="1">Multi-pass membrane protein</topology>
    </subcellularLocation>
</comment>
<feature type="domain" description="Cation/H+ exchanger transmembrane" evidence="14">
    <location>
        <begin position="17"/>
        <end position="399"/>
    </location>
</feature>
<keyword evidence="12" id="KW-0175">Coiled coil</keyword>
<evidence type="ECO:0000256" key="7">
    <source>
        <dbReference type="ARBA" id="ARBA00022989"/>
    </source>
</evidence>
<keyword evidence="8" id="KW-0915">Sodium</keyword>
<evidence type="ECO:0000256" key="3">
    <source>
        <dbReference type="ARBA" id="ARBA00022448"/>
    </source>
</evidence>
<keyword evidence="7 13" id="KW-1133">Transmembrane helix</keyword>
<dbReference type="PANTHER" id="PTHR10110:SF195">
    <property type="entry name" value="NA(+)_H(+) ANTIPORTER NHAS2"/>
    <property type="match status" value="1"/>
</dbReference>
<feature type="transmembrane region" description="Helical" evidence="13">
    <location>
        <begin position="315"/>
        <end position="337"/>
    </location>
</feature>
<dbReference type="Proteomes" id="UP001597452">
    <property type="component" value="Unassembled WGS sequence"/>
</dbReference>
<feature type="transmembrane region" description="Helical" evidence="13">
    <location>
        <begin position="164"/>
        <end position="182"/>
    </location>
</feature>
<proteinExistence type="inferred from homology"/>
<feature type="transmembrane region" description="Helical" evidence="13">
    <location>
        <begin position="33"/>
        <end position="51"/>
    </location>
</feature>
<evidence type="ECO:0000256" key="9">
    <source>
        <dbReference type="ARBA" id="ARBA00023065"/>
    </source>
</evidence>
<dbReference type="InterPro" id="IPR018422">
    <property type="entry name" value="Cation/H_exchanger_CPA1"/>
</dbReference>
<name>A0ABW5Q9H3_9BACI</name>
<keyword evidence="16" id="KW-1185">Reference proteome</keyword>
<reference evidence="16" key="1">
    <citation type="journal article" date="2019" name="Int. J. Syst. Evol. Microbiol.">
        <title>The Global Catalogue of Microorganisms (GCM) 10K type strain sequencing project: providing services to taxonomists for standard genome sequencing and annotation.</title>
        <authorList>
            <consortium name="The Broad Institute Genomics Platform"/>
            <consortium name="The Broad Institute Genome Sequencing Center for Infectious Disease"/>
            <person name="Wu L."/>
            <person name="Ma J."/>
        </authorList>
    </citation>
    <scope>NUCLEOTIDE SEQUENCE [LARGE SCALE GENOMIC DNA]</scope>
    <source>
        <strain evidence="16">TISTR 1571</strain>
    </source>
</reference>
<sequence length="528" mass="58624">MVHEFNDVFIQILILLTISIAVSILATKFKQPYSIALVIVGLLIGLMHLPGIEEAQEFITQSAVFQVVIISIFLPTLLGEATLNLPFSDLKENKKPIFTLAFVGTFISSLLIGSGVYFLLDLPLVVAFTFAALMSATDPISVLSIFKSLGVTKKLTTIIEGESLFNDGIAVVLFTIASVYLLDYINMGWAGLGEGTLLFLKFALGGLIIGAAFGLLASRAVSFIDNYPMEITLSMLLFFGSYFTAEMIHVSGVIAVVISGLVFGNYGGNIGMSPVTKLNINTFWSVIAFIANSIIFLMVGLEINQIDLTGKWGMVLLGILIVIASRAIAVYTSLSFIKDFPLKFKHALNWGGLKGSLSIALALSLPTDFDGREDILVLTLSAVLFSLIVQGLTIKPLIKMVGIIQKDEGVKDYEEVIASIYRYETAIHDWEDMQRKSFITREELEELKNNYQEKLKKLYEQLEQLYEQYPEIKIKHIRSAKRDALYKEYQSVKELVRREMISDDVGSKHMSNIIDEIETVESKMNTDH</sequence>
<evidence type="ECO:0000313" key="16">
    <source>
        <dbReference type="Proteomes" id="UP001597452"/>
    </source>
</evidence>
<comment type="similarity">
    <text evidence="2">Belongs to the monovalent cation:proton antiporter 1 (CPA1) transporter (TC 2.A.36) family.</text>
</comment>
<evidence type="ECO:0000256" key="12">
    <source>
        <dbReference type="SAM" id="Coils"/>
    </source>
</evidence>
<evidence type="ECO:0000256" key="10">
    <source>
        <dbReference type="ARBA" id="ARBA00023136"/>
    </source>
</evidence>
<comment type="caution">
    <text evidence="15">The sequence shown here is derived from an EMBL/GenBank/DDBJ whole genome shotgun (WGS) entry which is preliminary data.</text>
</comment>
<keyword evidence="10 13" id="KW-0472">Membrane</keyword>
<dbReference type="RefSeq" id="WP_377328359.1">
    <property type="nucleotide sequence ID" value="NZ_JBHUMZ010000019.1"/>
</dbReference>
<evidence type="ECO:0000256" key="4">
    <source>
        <dbReference type="ARBA" id="ARBA00022449"/>
    </source>
</evidence>
<accession>A0ABW5Q9H3</accession>
<keyword evidence="11" id="KW-0739">Sodium transport</keyword>
<feature type="transmembrane region" description="Helical" evidence="13">
    <location>
        <begin position="202"/>
        <end position="224"/>
    </location>
</feature>
<evidence type="ECO:0000256" key="11">
    <source>
        <dbReference type="ARBA" id="ARBA00023201"/>
    </source>
</evidence>
<feature type="transmembrane region" description="Helical" evidence="13">
    <location>
        <begin position="97"/>
        <end position="118"/>
    </location>
</feature>
<feature type="transmembrane region" description="Helical" evidence="13">
    <location>
        <begin position="6"/>
        <end position="26"/>
    </location>
</feature>
<evidence type="ECO:0000313" key="15">
    <source>
        <dbReference type="EMBL" id="MFD2638633.1"/>
    </source>
</evidence>